<dbReference type="AlphaFoldDB" id="A0A7W6NZA3"/>
<protein>
    <submittedName>
        <fullName evidence="1">Uncharacterized protein</fullName>
    </submittedName>
</protein>
<evidence type="ECO:0000313" key="2">
    <source>
        <dbReference type="Proteomes" id="UP000557392"/>
    </source>
</evidence>
<dbReference type="Proteomes" id="UP000557392">
    <property type="component" value="Unassembled WGS sequence"/>
</dbReference>
<dbReference type="RefSeq" id="WP_183999741.1">
    <property type="nucleotide sequence ID" value="NZ_JACIEH010000003.1"/>
</dbReference>
<sequence>MRLIDPPNGWRYGFPKQFDPEPGQHIDDWLQNNGYLRSEIDVWEGKGVPCQVWEADQHH</sequence>
<name>A0A7W6NZA3_9SPHN</name>
<dbReference type="EMBL" id="JACIEH010000003">
    <property type="protein sequence ID" value="MBB4100449.1"/>
    <property type="molecule type" value="Genomic_DNA"/>
</dbReference>
<comment type="caution">
    <text evidence="1">The sequence shown here is derived from an EMBL/GenBank/DDBJ whole genome shotgun (WGS) entry which is preliminary data.</text>
</comment>
<organism evidence="1 2">
    <name type="scientific">Sphingomonas kyeonggiensis</name>
    <dbReference type="NCBI Taxonomy" id="1268553"/>
    <lineage>
        <taxon>Bacteria</taxon>
        <taxon>Pseudomonadati</taxon>
        <taxon>Pseudomonadota</taxon>
        <taxon>Alphaproteobacteria</taxon>
        <taxon>Sphingomonadales</taxon>
        <taxon>Sphingomonadaceae</taxon>
        <taxon>Sphingomonas</taxon>
    </lineage>
</organism>
<accession>A0A7W6NZA3</accession>
<keyword evidence="2" id="KW-1185">Reference proteome</keyword>
<reference evidence="1 2" key="1">
    <citation type="submission" date="2020-08" db="EMBL/GenBank/DDBJ databases">
        <title>Genomic Encyclopedia of Type Strains, Phase IV (KMG-IV): sequencing the most valuable type-strain genomes for metagenomic binning, comparative biology and taxonomic classification.</title>
        <authorList>
            <person name="Goeker M."/>
        </authorList>
    </citation>
    <scope>NUCLEOTIDE SEQUENCE [LARGE SCALE GENOMIC DNA]</scope>
    <source>
        <strain evidence="1 2">DSM 101806</strain>
    </source>
</reference>
<gene>
    <name evidence="1" type="ORF">GGR46_004021</name>
</gene>
<proteinExistence type="predicted"/>
<evidence type="ECO:0000313" key="1">
    <source>
        <dbReference type="EMBL" id="MBB4100449.1"/>
    </source>
</evidence>